<dbReference type="Proteomes" id="UP000009097">
    <property type="component" value="Unassembled WGS sequence"/>
</dbReference>
<dbReference type="OrthoDB" id="4388755at2759"/>
<dbReference type="KEGG" id="fox:FOXG_14633"/>
<dbReference type="CDD" id="cd00413">
    <property type="entry name" value="Glyco_hydrolase_16"/>
    <property type="match status" value="1"/>
</dbReference>
<evidence type="ECO:0000313" key="3">
    <source>
        <dbReference type="Proteomes" id="UP000009097"/>
    </source>
</evidence>
<evidence type="ECO:0000313" key="2">
    <source>
        <dbReference type="EMBL" id="KNB16179.1"/>
    </source>
</evidence>
<dbReference type="InterPro" id="IPR013320">
    <property type="entry name" value="ConA-like_dom_sf"/>
</dbReference>
<reference evidence="2" key="2">
    <citation type="journal article" date="2010" name="Nature">
        <title>Comparative genomics reveals mobile pathogenicity chromosomes in Fusarium.</title>
        <authorList>
            <person name="Ma L.J."/>
            <person name="van der Does H.C."/>
            <person name="Borkovich K.A."/>
            <person name="Coleman J.J."/>
            <person name="Daboussi M.J."/>
            <person name="Di Pietro A."/>
            <person name="Dufresne M."/>
            <person name="Freitag M."/>
            <person name="Grabherr M."/>
            <person name="Henrissat B."/>
            <person name="Houterman P.M."/>
            <person name="Kang S."/>
            <person name="Shim W.B."/>
            <person name="Woloshuk C."/>
            <person name="Xie X."/>
            <person name="Xu J.R."/>
            <person name="Antoniw J."/>
            <person name="Baker S.E."/>
            <person name="Bluhm B.H."/>
            <person name="Breakspear A."/>
            <person name="Brown D.W."/>
            <person name="Butchko R.A."/>
            <person name="Chapman S."/>
            <person name="Coulson R."/>
            <person name="Coutinho P.M."/>
            <person name="Danchin E.G."/>
            <person name="Diener A."/>
            <person name="Gale L.R."/>
            <person name="Gardiner D.M."/>
            <person name="Goff S."/>
            <person name="Hammond-Kosack K.E."/>
            <person name="Hilburn K."/>
            <person name="Hua-Van A."/>
            <person name="Jonkers W."/>
            <person name="Kazan K."/>
            <person name="Kodira C.D."/>
            <person name="Koehrsen M."/>
            <person name="Kumar L."/>
            <person name="Lee Y.H."/>
            <person name="Li L."/>
            <person name="Manners J.M."/>
            <person name="Miranda-Saavedra D."/>
            <person name="Mukherjee M."/>
            <person name="Park G."/>
            <person name="Park J."/>
            <person name="Park S.Y."/>
            <person name="Proctor R.H."/>
            <person name="Regev A."/>
            <person name="Ruiz-Roldan M.C."/>
            <person name="Sain D."/>
            <person name="Sakthikumar S."/>
            <person name="Sykes S."/>
            <person name="Schwartz D.C."/>
            <person name="Turgeon B.G."/>
            <person name="Wapinski I."/>
            <person name="Yoder O."/>
            <person name="Young S."/>
            <person name="Zeng Q."/>
            <person name="Zhou S."/>
            <person name="Galagan J."/>
            <person name="Cuomo C.A."/>
            <person name="Kistler H.C."/>
            <person name="Rep M."/>
        </authorList>
    </citation>
    <scope>NUCLEOTIDE SEQUENCE [LARGE SCALE GENOMIC DNA]</scope>
    <source>
        <strain evidence="2">4287</strain>
    </source>
</reference>
<dbReference type="VEuPathDB" id="FungiDB:FOXG_14633"/>
<feature type="chain" id="PRO_5005325191" evidence="1">
    <location>
        <begin position="19"/>
        <end position="372"/>
    </location>
</feature>
<dbReference type="GeneID" id="28955776"/>
<gene>
    <name evidence="2" type="ORF">FOXG_14633</name>
</gene>
<reference evidence="2" key="1">
    <citation type="submission" date="2007-04" db="EMBL/GenBank/DDBJ databases">
        <authorList>
            <consortium name="The Broad Institute Genome Sequencing Platform"/>
            <person name="Birren B."/>
            <person name="Lander E."/>
            <person name="Galagan J."/>
            <person name="Nusbaum C."/>
            <person name="Devon K."/>
            <person name="Ma L.-J."/>
            <person name="Jaffe D."/>
            <person name="Butler J."/>
            <person name="Alvarez P."/>
            <person name="Gnerre S."/>
            <person name="Grabherr M."/>
            <person name="Kleber M."/>
            <person name="Mauceli E."/>
            <person name="Brockman W."/>
            <person name="MacCallum I.A."/>
            <person name="Young S."/>
            <person name="LaButti K."/>
            <person name="DeCaprio D."/>
            <person name="Crawford M."/>
            <person name="Koehrsen M."/>
            <person name="Engels R."/>
            <person name="Montgomery P."/>
            <person name="Pearson M."/>
            <person name="Howarth C."/>
            <person name="Larson L."/>
            <person name="White J."/>
            <person name="O'Leary S."/>
            <person name="Kodira C."/>
            <person name="Zeng Q."/>
            <person name="Yandava C."/>
            <person name="Alvarado L."/>
            <person name="Kistler C."/>
            <person name="Shim W.-B."/>
            <person name="Kang S."/>
            <person name="Woloshuk C."/>
        </authorList>
    </citation>
    <scope>NUCLEOTIDE SEQUENCE</scope>
    <source>
        <strain evidence="2">4287</strain>
    </source>
</reference>
<accession>A0A0J9VYW1</accession>
<sequence>MGSLRKLVVFALIAVTRAQGNATETKPEDWEADQCDCYLTDGIEPEYYTQHRFWDFRNLGEYAEIPDTIAGENASAEADVTSKYFKKKEWEELLVHSKLEQPKKSRHSCNPASKTYLSMRTNRQQDFQVASEFDSIDRFQFLSIRFLGRVRGAPGACMAMFTYVPADEIKNVQEADMEILTREDYDRVHYTNHPGYSIEGEVYPKATRNTTLPDGLKWNEWVEHRMDWTPNQSIWYANGKQVANISFQVPRDPSLMIFNTWGDGGVWTQNMTMGEEAYMEMQWLQLLYNTSETSDKRKRHNAGPKGRFLRKRGDENVCRMVCSIDDEDDAGVVTWLWGNNTASSLLAGRSVGASLGGLISWGLGLVVLARWI</sequence>
<organism evidence="2 3">
    <name type="scientific">Fusarium oxysporum f. sp. lycopersici (strain 4287 / CBS 123668 / FGSC 9935 / NRRL 34936)</name>
    <name type="common">Fusarium vascular wilt of tomato</name>
    <dbReference type="NCBI Taxonomy" id="426428"/>
    <lineage>
        <taxon>Eukaryota</taxon>
        <taxon>Fungi</taxon>
        <taxon>Dikarya</taxon>
        <taxon>Ascomycota</taxon>
        <taxon>Pezizomycotina</taxon>
        <taxon>Sordariomycetes</taxon>
        <taxon>Hypocreomycetidae</taxon>
        <taxon>Hypocreales</taxon>
        <taxon>Nectriaceae</taxon>
        <taxon>Fusarium</taxon>
        <taxon>Fusarium oxysporum species complex</taxon>
    </lineage>
</organism>
<keyword evidence="1" id="KW-0732">Signal</keyword>
<dbReference type="PANTHER" id="PTHR38121:SF4">
    <property type="entry name" value="GH16 DOMAIN-CONTAINING PROTEIN-RELATED"/>
    <property type="match status" value="1"/>
</dbReference>
<dbReference type="EMBL" id="DS231718">
    <property type="protein sequence ID" value="KNB16179.1"/>
    <property type="molecule type" value="Genomic_DNA"/>
</dbReference>
<dbReference type="SUPFAM" id="SSF49899">
    <property type="entry name" value="Concanavalin A-like lectins/glucanases"/>
    <property type="match status" value="1"/>
</dbReference>
<evidence type="ECO:0000256" key="1">
    <source>
        <dbReference type="SAM" id="SignalP"/>
    </source>
</evidence>
<dbReference type="AlphaFoldDB" id="A0A0J9VYW1"/>
<protein>
    <submittedName>
        <fullName evidence="2">Uncharacterized protein</fullName>
    </submittedName>
</protein>
<dbReference type="RefSeq" id="XP_018254224.1">
    <property type="nucleotide sequence ID" value="XM_018394689.1"/>
</dbReference>
<proteinExistence type="predicted"/>
<dbReference type="PANTHER" id="PTHR38121">
    <property type="entry name" value="GH16 DOMAIN-CONTAINING PROTEIN"/>
    <property type="match status" value="1"/>
</dbReference>
<name>A0A0J9VYW1_FUSO4</name>
<feature type="signal peptide" evidence="1">
    <location>
        <begin position="1"/>
        <end position="18"/>
    </location>
</feature>
<dbReference type="Gene3D" id="2.60.120.200">
    <property type="match status" value="1"/>
</dbReference>